<evidence type="ECO:0000256" key="1">
    <source>
        <dbReference type="SAM" id="MobiDB-lite"/>
    </source>
</evidence>
<feature type="compositionally biased region" description="Basic and acidic residues" evidence="1">
    <location>
        <begin position="8"/>
        <end position="37"/>
    </location>
</feature>
<dbReference type="RefSeq" id="WP_253058602.1">
    <property type="nucleotide sequence ID" value="NZ_JAMXWM010000003.1"/>
</dbReference>
<evidence type="ECO:0000313" key="2">
    <source>
        <dbReference type="EMBL" id="MFD2692269.1"/>
    </source>
</evidence>
<organism evidence="2 3">
    <name type="scientific">Sporolactobacillus shoreicorticis</name>
    <dbReference type="NCBI Taxonomy" id="1923877"/>
    <lineage>
        <taxon>Bacteria</taxon>
        <taxon>Bacillati</taxon>
        <taxon>Bacillota</taxon>
        <taxon>Bacilli</taxon>
        <taxon>Bacillales</taxon>
        <taxon>Sporolactobacillaceae</taxon>
        <taxon>Sporolactobacillus</taxon>
    </lineage>
</organism>
<gene>
    <name evidence="2" type="ORF">ACFSUE_01225</name>
</gene>
<sequence>MSKLAKVARKEEKKRKEEAEPIKENERREEPKKEKDYQQVPLSSAPENVSDDPVDDFETVTA</sequence>
<accession>A0ABW5RYR8</accession>
<dbReference type="EMBL" id="JBHUMQ010000001">
    <property type="protein sequence ID" value="MFD2692269.1"/>
    <property type="molecule type" value="Genomic_DNA"/>
</dbReference>
<protein>
    <submittedName>
        <fullName evidence="2">Uncharacterized protein</fullName>
    </submittedName>
</protein>
<name>A0ABW5RYR8_9BACL</name>
<comment type="caution">
    <text evidence="2">The sequence shown here is derived from an EMBL/GenBank/DDBJ whole genome shotgun (WGS) entry which is preliminary data.</text>
</comment>
<keyword evidence="3" id="KW-1185">Reference proteome</keyword>
<proteinExistence type="predicted"/>
<reference evidence="3" key="1">
    <citation type="journal article" date="2019" name="Int. J. Syst. Evol. Microbiol.">
        <title>The Global Catalogue of Microorganisms (GCM) 10K type strain sequencing project: providing services to taxonomists for standard genome sequencing and annotation.</title>
        <authorList>
            <consortium name="The Broad Institute Genomics Platform"/>
            <consortium name="The Broad Institute Genome Sequencing Center for Infectious Disease"/>
            <person name="Wu L."/>
            <person name="Ma J."/>
        </authorList>
    </citation>
    <scope>NUCLEOTIDE SEQUENCE [LARGE SCALE GENOMIC DNA]</scope>
    <source>
        <strain evidence="3">TISTR 2466</strain>
    </source>
</reference>
<dbReference type="Proteomes" id="UP001597399">
    <property type="component" value="Unassembled WGS sequence"/>
</dbReference>
<evidence type="ECO:0000313" key="3">
    <source>
        <dbReference type="Proteomes" id="UP001597399"/>
    </source>
</evidence>
<feature type="region of interest" description="Disordered" evidence="1">
    <location>
        <begin position="1"/>
        <end position="62"/>
    </location>
</feature>
<feature type="compositionally biased region" description="Acidic residues" evidence="1">
    <location>
        <begin position="49"/>
        <end position="62"/>
    </location>
</feature>